<dbReference type="Gene3D" id="3.40.1550.10">
    <property type="entry name" value="CheC-like"/>
    <property type="match status" value="1"/>
</dbReference>
<dbReference type="AlphaFoldDB" id="A0AAE3R6Y5"/>
<dbReference type="GO" id="GO:0006935">
    <property type="term" value="P:chemotaxis"/>
    <property type="evidence" value="ECO:0007669"/>
    <property type="project" value="UniProtKB-KW"/>
</dbReference>
<dbReference type="RefSeq" id="WP_314511657.1">
    <property type="nucleotide sequence ID" value="NZ_JASJOU010000004.1"/>
</dbReference>
<dbReference type="Proteomes" id="UP001232063">
    <property type="component" value="Unassembled WGS sequence"/>
</dbReference>
<dbReference type="InterPro" id="IPR028976">
    <property type="entry name" value="CheC-like_sf"/>
</dbReference>
<sequence length="193" mass="21826">MTNVFNDYDVAAVRDLMNGALLQAADAFSKMVNDTLEVKEVNLMCTQPVDLFGHYTEAFLLTTEVKGEIQGKSYLLLDNDEAQVAIAKMRVNDPFNADELTIFQKSALLELDNVLSAAALTWVANRLNIFCYGDVPHLQKLTHTEIQSFFKTEANTSSWIIQSKLYSHKDQTSPSFIWLFEPDMIYAIKKSTK</sequence>
<protein>
    <submittedName>
        <fullName evidence="2">Uncharacterized protein</fullName>
    </submittedName>
</protein>
<dbReference type="EMBL" id="JASJOU010000004">
    <property type="protein sequence ID" value="MDJ1501923.1"/>
    <property type="molecule type" value="Genomic_DNA"/>
</dbReference>
<evidence type="ECO:0000256" key="1">
    <source>
        <dbReference type="ARBA" id="ARBA00022500"/>
    </source>
</evidence>
<evidence type="ECO:0000313" key="2">
    <source>
        <dbReference type="EMBL" id="MDJ1501923.1"/>
    </source>
</evidence>
<organism evidence="2 3">
    <name type="scientific">Xanthocytophaga agilis</name>
    <dbReference type="NCBI Taxonomy" id="3048010"/>
    <lineage>
        <taxon>Bacteria</taxon>
        <taxon>Pseudomonadati</taxon>
        <taxon>Bacteroidota</taxon>
        <taxon>Cytophagia</taxon>
        <taxon>Cytophagales</taxon>
        <taxon>Rhodocytophagaceae</taxon>
        <taxon>Xanthocytophaga</taxon>
    </lineage>
</organism>
<gene>
    <name evidence="2" type="ORF">QNI22_14750</name>
</gene>
<proteinExistence type="predicted"/>
<dbReference type="SUPFAM" id="SSF103039">
    <property type="entry name" value="CheC-like"/>
    <property type="match status" value="1"/>
</dbReference>
<keyword evidence="3" id="KW-1185">Reference proteome</keyword>
<keyword evidence="1" id="KW-0145">Chemotaxis</keyword>
<accession>A0AAE3R6Y5</accession>
<reference evidence="2" key="1">
    <citation type="submission" date="2023-05" db="EMBL/GenBank/DDBJ databases">
        <authorList>
            <person name="Zhang X."/>
        </authorList>
    </citation>
    <scope>NUCLEOTIDE SEQUENCE</scope>
    <source>
        <strain evidence="2">BD1B2-1</strain>
    </source>
</reference>
<evidence type="ECO:0000313" key="3">
    <source>
        <dbReference type="Proteomes" id="UP001232063"/>
    </source>
</evidence>
<comment type="caution">
    <text evidence="2">The sequence shown here is derived from an EMBL/GenBank/DDBJ whole genome shotgun (WGS) entry which is preliminary data.</text>
</comment>
<name>A0AAE3R6Y5_9BACT</name>